<dbReference type="EMBL" id="NBIM01000001">
    <property type="protein sequence ID" value="OXY82536.1"/>
    <property type="molecule type" value="Genomic_DNA"/>
</dbReference>
<keyword evidence="5" id="KW-0560">Oxidoreductase</keyword>
<evidence type="ECO:0000256" key="7">
    <source>
        <dbReference type="PROSITE-ProRule" id="PRU00433"/>
    </source>
</evidence>
<dbReference type="GO" id="GO:0004130">
    <property type="term" value="F:cytochrome-c peroxidase activity"/>
    <property type="evidence" value="ECO:0007669"/>
    <property type="project" value="TreeGrafter"/>
</dbReference>
<dbReference type="GO" id="GO:0046872">
    <property type="term" value="F:metal ion binding"/>
    <property type="evidence" value="ECO:0007669"/>
    <property type="project" value="UniProtKB-KW"/>
</dbReference>
<dbReference type="InterPro" id="IPR004852">
    <property type="entry name" value="Di-haem_cyt_c_peroxidsae"/>
</dbReference>
<evidence type="ECO:0000256" key="6">
    <source>
        <dbReference type="ARBA" id="ARBA00023004"/>
    </source>
</evidence>
<name>A0A233RGL6_9GAMM</name>
<dbReference type="PANTHER" id="PTHR30600">
    <property type="entry name" value="CYTOCHROME C PEROXIDASE-RELATED"/>
    <property type="match status" value="1"/>
</dbReference>
<keyword evidence="6 7" id="KW-0408">Iron</keyword>
<accession>A0A233RGL6</accession>
<evidence type="ECO:0000259" key="9">
    <source>
        <dbReference type="PROSITE" id="PS51007"/>
    </source>
</evidence>
<dbReference type="GO" id="GO:0030313">
    <property type="term" value="C:cell envelope"/>
    <property type="evidence" value="ECO:0007669"/>
    <property type="project" value="UniProtKB-SubCell"/>
</dbReference>
<dbReference type="InterPro" id="IPR036909">
    <property type="entry name" value="Cyt_c-like_dom_sf"/>
</dbReference>
<evidence type="ECO:0000256" key="5">
    <source>
        <dbReference type="ARBA" id="ARBA00023002"/>
    </source>
</evidence>
<evidence type="ECO:0000256" key="1">
    <source>
        <dbReference type="ARBA" id="ARBA00004196"/>
    </source>
</evidence>
<dbReference type="OrthoDB" id="9805202at2"/>
<feature type="domain" description="Cytochrome c" evidence="9">
    <location>
        <begin position="376"/>
        <end position="583"/>
    </location>
</feature>
<reference evidence="10 11" key="1">
    <citation type="submission" date="2017-08" db="EMBL/GenBank/DDBJ databases">
        <title>A Genome Sequence of Oceanimonas doudoroffii ATCC 27123T.</title>
        <authorList>
            <person name="Brennan M.A."/>
            <person name="Maclea K.S."/>
            <person name="Mcclelland W.D."/>
            <person name="Trachtenberg A.M."/>
        </authorList>
    </citation>
    <scope>NUCLEOTIDE SEQUENCE [LARGE SCALE GENOMIC DNA]</scope>
    <source>
        <strain evidence="10 11">ATCC 27123</strain>
    </source>
</reference>
<dbReference type="GO" id="GO:0009055">
    <property type="term" value="F:electron transfer activity"/>
    <property type="evidence" value="ECO:0007669"/>
    <property type="project" value="InterPro"/>
</dbReference>
<keyword evidence="2 7" id="KW-0349">Heme</keyword>
<dbReference type="AlphaFoldDB" id="A0A233RGL6"/>
<proteinExistence type="predicted"/>
<gene>
    <name evidence="10" type="ORF">B6S08_03160</name>
</gene>
<keyword evidence="11" id="KW-1185">Reference proteome</keyword>
<evidence type="ECO:0000313" key="10">
    <source>
        <dbReference type="EMBL" id="OXY82536.1"/>
    </source>
</evidence>
<dbReference type="Gene3D" id="1.10.760.10">
    <property type="entry name" value="Cytochrome c-like domain"/>
    <property type="match status" value="2"/>
</dbReference>
<dbReference type="PROSITE" id="PS51007">
    <property type="entry name" value="CYTC"/>
    <property type="match status" value="1"/>
</dbReference>
<organism evidence="10 11">
    <name type="scientific">Oceanimonas doudoroffii</name>
    <dbReference type="NCBI Taxonomy" id="84158"/>
    <lineage>
        <taxon>Bacteria</taxon>
        <taxon>Pseudomonadati</taxon>
        <taxon>Pseudomonadota</taxon>
        <taxon>Gammaproteobacteria</taxon>
        <taxon>Aeromonadales</taxon>
        <taxon>Aeromonadaceae</taxon>
        <taxon>Oceanimonas</taxon>
    </lineage>
</organism>
<dbReference type="RefSeq" id="WP_094199316.1">
    <property type="nucleotide sequence ID" value="NZ_NBIM01000001.1"/>
</dbReference>
<protein>
    <recommendedName>
        <fullName evidence="9">Cytochrome c domain-containing protein</fullName>
    </recommendedName>
</protein>
<keyword evidence="4" id="KW-0732">Signal</keyword>
<dbReference type="GO" id="GO:0020037">
    <property type="term" value="F:heme binding"/>
    <property type="evidence" value="ECO:0007669"/>
    <property type="project" value="InterPro"/>
</dbReference>
<evidence type="ECO:0000256" key="3">
    <source>
        <dbReference type="ARBA" id="ARBA00022723"/>
    </source>
</evidence>
<dbReference type="Proteomes" id="UP000242757">
    <property type="component" value="Unassembled WGS sequence"/>
</dbReference>
<comment type="subcellular location">
    <subcellularLocation>
        <location evidence="1">Cell envelope</location>
    </subcellularLocation>
</comment>
<dbReference type="Pfam" id="PF03150">
    <property type="entry name" value="CCP_MauG"/>
    <property type="match status" value="1"/>
</dbReference>
<evidence type="ECO:0000256" key="2">
    <source>
        <dbReference type="ARBA" id="ARBA00022617"/>
    </source>
</evidence>
<keyword evidence="3 7" id="KW-0479">Metal-binding</keyword>
<evidence type="ECO:0000313" key="11">
    <source>
        <dbReference type="Proteomes" id="UP000242757"/>
    </source>
</evidence>
<feature type="region of interest" description="Disordered" evidence="8">
    <location>
        <begin position="95"/>
        <end position="119"/>
    </location>
</feature>
<dbReference type="SUPFAM" id="SSF46626">
    <property type="entry name" value="Cytochrome c"/>
    <property type="match status" value="2"/>
</dbReference>
<dbReference type="PANTHER" id="PTHR30600:SF10">
    <property type="entry name" value="BLL6722 PROTEIN"/>
    <property type="match status" value="1"/>
</dbReference>
<dbReference type="InterPro" id="IPR051395">
    <property type="entry name" value="Cytochrome_c_Peroxidase/MauG"/>
</dbReference>
<comment type="caution">
    <text evidence="10">The sequence shown here is derived from an EMBL/GenBank/DDBJ whole genome shotgun (WGS) entry which is preliminary data.</text>
</comment>
<evidence type="ECO:0000256" key="4">
    <source>
        <dbReference type="ARBA" id="ARBA00022729"/>
    </source>
</evidence>
<sequence>MTINSQPLGRAATSTDLQPSLPLKSSGKKIIINVSLITMAILSFAPQVQSQAVTYTEQQQALAEFGKHVFFDEDMSTPSNAQGCVSCHDPNQGWTFPDSDTNLGPVGSPGAQPDDRGKIKPPTVAYGSFARHFQPCNENNPFGLVEWCGGVFWDGRAEGTGPVGSYPEGDGAVSETVTMESLRLRKIRVGWNSYIDLEQEYAPFLGALADQALNPAQPGIEQNAGERKICMKVKGAHKRLYEKAFGEPVSCSTNPNRLDHKMVFRRVALALSAYQGSPDVNSFSSLRDLALYRELGCKGEVDFASYASTQLCNQLENVKPDQATWGEFPLAFVGTGLKPYEIREINRGHDIFYGIESAPDSLNDGNPGPLRQNASGPIVTGNPQFAGRGIAALCVACHADRPFVDDGTEPRQLYTDQGYHNIGVPFNRDIPNTVKGEIAGLVGHVSHNFYSGTEIHPGEFRSPTLREVAKGEEPNFVKAFAHNGYFKSLEGIIHFYGSRDLKKRCDHVPEGERRPNPIPFGNPFIANYDVIDSPVANATEAEARASDCWPEPEFFNAAPIVVGQFDFYPEEEKALAAYIRALSDTHIAATP</sequence>
<dbReference type="InterPro" id="IPR009056">
    <property type="entry name" value="Cyt_c-like_dom"/>
</dbReference>
<evidence type="ECO:0000256" key="8">
    <source>
        <dbReference type="SAM" id="MobiDB-lite"/>
    </source>
</evidence>